<evidence type="ECO:0000256" key="2">
    <source>
        <dbReference type="SAM" id="Phobius"/>
    </source>
</evidence>
<dbReference type="EMBL" id="QZAO01000084">
    <property type="protein sequence ID" value="THW75811.1"/>
    <property type="molecule type" value="Genomic_DNA"/>
</dbReference>
<gene>
    <name evidence="4" type="ORF">D6D19_03721</name>
</gene>
<feature type="compositionally biased region" description="Low complexity" evidence="1">
    <location>
        <begin position="292"/>
        <end position="301"/>
    </location>
</feature>
<proteinExistence type="predicted"/>
<name>A0A4S9A9F4_AURPU</name>
<feature type="domain" description="Rhodopsin" evidence="3">
    <location>
        <begin position="30"/>
        <end position="273"/>
    </location>
</feature>
<dbReference type="AlphaFoldDB" id="A0A4S9A9F4"/>
<evidence type="ECO:0000313" key="5">
    <source>
        <dbReference type="Proteomes" id="UP000308802"/>
    </source>
</evidence>
<accession>A0A4S9A9F4</accession>
<feature type="transmembrane region" description="Helical" evidence="2">
    <location>
        <begin position="92"/>
        <end position="117"/>
    </location>
</feature>
<keyword evidence="2" id="KW-0812">Transmembrane</keyword>
<evidence type="ECO:0000256" key="1">
    <source>
        <dbReference type="SAM" id="MobiDB-lite"/>
    </source>
</evidence>
<evidence type="ECO:0000313" key="4">
    <source>
        <dbReference type="EMBL" id="THW75811.1"/>
    </source>
</evidence>
<feature type="transmembrane region" description="Helical" evidence="2">
    <location>
        <begin position="12"/>
        <end position="31"/>
    </location>
</feature>
<organism evidence="4 5">
    <name type="scientific">Aureobasidium pullulans</name>
    <name type="common">Black yeast</name>
    <name type="synonym">Pullularia pullulans</name>
    <dbReference type="NCBI Taxonomy" id="5580"/>
    <lineage>
        <taxon>Eukaryota</taxon>
        <taxon>Fungi</taxon>
        <taxon>Dikarya</taxon>
        <taxon>Ascomycota</taxon>
        <taxon>Pezizomycotina</taxon>
        <taxon>Dothideomycetes</taxon>
        <taxon>Dothideomycetidae</taxon>
        <taxon>Dothideales</taxon>
        <taxon>Saccotheciaceae</taxon>
        <taxon>Aureobasidium</taxon>
    </lineage>
</organism>
<sequence length="357" mass="39542">MARFAQGPPAHLWIAVLISLSYSCFTWFLRIYARVGYYGIDDIAITIAHVTALAQWASLIVALNNGLGEPEAIIGHEHLNSMARVRFLTIEIQAVVASQIFYLLTMGLTNLSLTLLMRRIFSTNTKHKIGSYILLGVISAWLVLAVAAVKSNCPSTHILEGQEHTCPNDIYRWRAIFAITICIEAAVMGLPVYLQENACCLSLCVSNAVCEILIVTDVTNADLDLKYDRLVYTIYEVRSDDRSHHFSKVIVWQQASICYSLLSATLPFVQAFMRSFTTGGTAFGSIIYGSRNSRSNSSGDTSRSRSRNESFTPQFLGRTRTVCRGVGKQTNNEAHRASGGSQELIVRREVTVAVTQN</sequence>
<reference evidence="4 5" key="1">
    <citation type="submission" date="2018-10" db="EMBL/GenBank/DDBJ databases">
        <title>Fifty Aureobasidium pullulans genomes reveal a recombining polyextremotolerant generalist.</title>
        <authorList>
            <person name="Gostincar C."/>
            <person name="Turk M."/>
            <person name="Zajc J."/>
            <person name="Gunde-Cimerman N."/>
        </authorList>
    </citation>
    <scope>NUCLEOTIDE SEQUENCE [LARGE SCALE GENOMIC DNA]</scope>
    <source>
        <strain evidence="4 5">EXF-10659</strain>
    </source>
</reference>
<dbReference type="InterPro" id="IPR049326">
    <property type="entry name" value="Rhodopsin_dom_fungi"/>
</dbReference>
<keyword evidence="2" id="KW-1133">Transmembrane helix</keyword>
<keyword evidence="2" id="KW-0472">Membrane</keyword>
<feature type="transmembrane region" description="Helical" evidence="2">
    <location>
        <begin position="43"/>
        <end position="63"/>
    </location>
</feature>
<feature type="transmembrane region" description="Helical" evidence="2">
    <location>
        <begin position="129"/>
        <end position="149"/>
    </location>
</feature>
<dbReference type="Pfam" id="PF20684">
    <property type="entry name" value="Fung_rhodopsin"/>
    <property type="match status" value="1"/>
</dbReference>
<dbReference type="PROSITE" id="PS51257">
    <property type="entry name" value="PROKAR_LIPOPROTEIN"/>
    <property type="match status" value="1"/>
</dbReference>
<feature type="region of interest" description="Disordered" evidence="1">
    <location>
        <begin position="292"/>
        <end position="311"/>
    </location>
</feature>
<evidence type="ECO:0000259" key="3">
    <source>
        <dbReference type="Pfam" id="PF20684"/>
    </source>
</evidence>
<dbReference type="PANTHER" id="PTHR39614:SF2">
    <property type="entry name" value="INTEGRAL MEMBRANE PROTEIN"/>
    <property type="match status" value="1"/>
</dbReference>
<protein>
    <recommendedName>
        <fullName evidence="3">Rhodopsin domain-containing protein</fullName>
    </recommendedName>
</protein>
<dbReference type="Proteomes" id="UP000308802">
    <property type="component" value="Unassembled WGS sequence"/>
</dbReference>
<dbReference type="PANTHER" id="PTHR39614">
    <property type="entry name" value="INTEGRAL MEMBRANE PROTEIN"/>
    <property type="match status" value="1"/>
</dbReference>
<comment type="caution">
    <text evidence="4">The sequence shown here is derived from an EMBL/GenBank/DDBJ whole genome shotgun (WGS) entry which is preliminary data.</text>
</comment>